<evidence type="ECO:0000256" key="3">
    <source>
        <dbReference type="ARBA" id="ARBA00020392"/>
    </source>
</evidence>
<dbReference type="GO" id="GO:0015031">
    <property type="term" value="P:protein transport"/>
    <property type="evidence" value="ECO:0007669"/>
    <property type="project" value="UniProtKB-KW"/>
</dbReference>
<dbReference type="GO" id="GO:0071973">
    <property type="term" value="P:bacterial-type flagellum-dependent cell motility"/>
    <property type="evidence" value="ECO:0007669"/>
    <property type="project" value="InterPro"/>
</dbReference>
<keyword evidence="7" id="KW-1005">Bacterial flagellum biogenesis</keyword>
<feature type="coiled-coil region" evidence="11">
    <location>
        <begin position="28"/>
        <end position="93"/>
    </location>
</feature>
<keyword evidence="12" id="KW-0969">Cilium</keyword>
<evidence type="ECO:0000256" key="11">
    <source>
        <dbReference type="SAM" id="Coils"/>
    </source>
</evidence>
<comment type="subcellular location">
    <subcellularLocation>
        <location evidence="1">Cell membrane</location>
        <topology evidence="1">Peripheral membrane protein</topology>
        <orientation evidence="1">Cytoplasmic side</orientation>
    </subcellularLocation>
</comment>
<evidence type="ECO:0000256" key="5">
    <source>
        <dbReference type="ARBA" id="ARBA00022475"/>
    </source>
</evidence>
<evidence type="ECO:0000313" key="12">
    <source>
        <dbReference type="EMBL" id="SPC21587.1"/>
    </source>
</evidence>
<organism evidence="12 13">
    <name type="scientific">Cupriavidus taiwanensis</name>
    <dbReference type="NCBI Taxonomy" id="164546"/>
    <lineage>
        <taxon>Bacteria</taxon>
        <taxon>Pseudomonadati</taxon>
        <taxon>Pseudomonadota</taxon>
        <taxon>Betaproteobacteria</taxon>
        <taxon>Burkholderiales</taxon>
        <taxon>Burkholderiaceae</taxon>
        <taxon>Cupriavidus</taxon>
    </lineage>
</organism>
<evidence type="ECO:0000256" key="2">
    <source>
        <dbReference type="ARBA" id="ARBA00010004"/>
    </source>
</evidence>
<evidence type="ECO:0000256" key="8">
    <source>
        <dbReference type="ARBA" id="ARBA00022927"/>
    </source>
</evidence>
<dbReference type="GO" id="GO:0003774">
    <property type="term" value="F:cytoskeletal motor activity"/>
    <property type="evidence" value="ECO:0007669"/>
    <property type="project" value="InterPro"/>
</dbReference>
<name>A0A7Z7JBA9_9BURK</name>
<dbReference type="EMBL" id="LT978514">
    <property type="protein sequence ID" value="SPC21587.1"/>
    <property type="molecule type" value="Genomic_DNA"/>
</dbReference>
<keyword evidence="11" id="KW-0175">Coiled coil</keyword>
<dbReference type="PANTHER" id="PTHR38786:SF1">
    <property type="entry name" value="FLAGELLAR FLIJ PROTEIN"/>
    <property type="match status" value="1"/>
</dbReference>
<keyword evidence="5" id="KW-1003">Cell membrane</keyword>
<dbReference type="GO" id="GO:0005886">
    <property type="term" value="C:plasma membrane"/>
    <property type="evidence" value="ECO:0007669"/>
    <property type="project" value="UniProtKB-SubCell"/>
</dbReference>
<dbReference type="OMA" id="TWQNYQQ"/>
<dbReference type="InterPro" id="IPR012823">
    <property type="entry name" value="Flagell_FliJ"/>
</dbReference>
<keyword evidence="9" id="KW-0472">Membrane</keyword>
<dbReference type="Gene3D" id="1.10.287.1700">
    <property type="match status" value="1"/>
</dbReference>
<dbReference type="GeneID" id="29764995"/>
<dbReference type="GO" id="GO:0006935">
    <property type="term" value="P:chemotaxis"/>
    <property type="evidence" value="ECO:0007669"/>
    <property type="project" value="UniProtKB-KW"/>
</dbReference>
<accession>A0A7Z7JBA9</accession>
<dbReference type="InterPro" id="IPR053716">
    <property type="entry name" value="Flag_assembly_chemotaxis_eff"/>
</dbReference>
<reference evidence="12 13" key="1">
    <citation type="submission" date="2018-01" db="EMBL/GenBank/DDBJ databases">
        <authorList>
            <person name="Clerissi C."/>
        </authorList>
    </citation>
    <scope>NUCLEOTIDE SEQUENCE [LARGE SCALE GENOMIC DNA]</scope>
    <source>
        <strain evidence="12">Cupriavidus taiwanensis STM 6021</strain>
    </source>
</reference>
<dbReference type="NCBIfam" id="TIGR02473">
    <property type="entry name" value="flagell_FliJ"/>
    <property type="match status" value="1"/>
</dbReference>
<dbReference type="AlphaFoldDB" id="A0A7Z7JBA9"/>
<keyword evidence="4" id="KW-0813">Transport</keyword>
<proteinExistence type="inferred from homology"/>
<evidence type="ECO:0000256" key="1">
    <source>
        <dbReference type="ARBA" id="ARBA00004413"/>
    </source>
</evidence>
<evidence type="ECO:0000256" key="6">
    <source>
        <dbReference type="ARBA" id="ARBA00022500"/>
    </source>
</evidence>
<dbReference type="Pfam" id="PF02050">
    <property type="entry name" value="FliJ"/>
    <property type="match status" value="1"/>
</dbReference>
<dbReference type="GO" id="GO:0044781">
    <property type="term" value="P:bacterial-type flagellum organization"/>
    <property type="evidence" value="ECO:0007669"/>
    <property type="project" value="UniProtKB-KW"/>
</dbReference>
<sequence>MLKHSPLNTLADLAQTDTDAAARELGRLQGLRTQAELQLNQLTQYRQEYRERMQAVAAQGMSSSRWQDFSRFLDALDQAIRQQGAALAKAEADLLAGRSHWQHQKRRLNSFDTLIARAEAKQEQVAARREQRANDEYAARLVRTAASRLSEA</sequence>
<evidence type="ECO:0000256" key="10">
    <source>
        <dbReference type="ARBA" id="ARBA00023225"/>
    </source>
</evidence>
<dbReference type="RefSeq" id="WP_012356938.1">
    <property type="nucleotide sequence ID" value="NZ_CBCRZP010000042.1"/>
</dbReference>
<keyword evidence="12" id="KW-0282">Flagellum</keyword>
<evidence type="ECO:0000313" key="13">
    <source>
        <dbReference type="Proteomes" id="UP000257139"/>
    </source>
</evidence>
<keyword evidence="6" id="KW-0145">Chemotaxis</keyword>
<dbReference type="GO" id="GO:0009288">
    <property type="term" value="C:bacterial-type flagellum"/>
    <property type="evidence" value="ECO:0007669"/>
    <property type="project" value="InterPro"/>
</dbReference>
<evidence type="ECO:0000256" key="7">
    <source>
        <dbReference type="ARBA" id="ARBA00022795"/>
    </source>
</evidence>
<dbReference type="PIRSF" id="PIRSF019404">
    <property type="entry name" value="FliJ"/>
    <property type="match status" value="1"/>
</dbReference>
<gene>
    <name evidence="12" type="primary">fliJ</name>
    <name evidence="12" type="ORF">CBM2594_B10690</name>
</gene>
<dbReference type="PANTHER" id="PTHR38786">
    <property type="entry name" value="FLAGELLAR FLIJ PROTEIN"/>
    <property type="match status" value="1"/>
</dbReference>
<evidence type="ECO:0000256" key="4">
    <source>
        <dbReference type="ARBA" id="ARBA00022448"/>
    </source>
</evidence>
<keyword evidence="12" id="KW-0966">Cell projection</keyword>
<evidence type="ECO:0000256" key="9">
    <source>
        <dbReference type="ARBA" id="ARBA00023136"/>
    </source>
</evidence>
<dbReference type="InterPro" id="IPR018006">
    <property type="entry name" value="Flag_FliJ_proteobac"/>
</dbReference>
<protein>
    <recommendedName>
        <fullName evidence="3">Flagellar FliJ protein</fullName>
    </recommendedName>
</protein>
<keyword evidence="10" id="KW-1006">Bacterial flagellum protein export</keyword>
<keyword evidence="8" id="KW-0653">Protein transport</keyword>
<comment type="similarity">
    <text evidence="2">Belongs to the FliJ family.</text>
</comment>
<dbReference type="PRINTS" id="PR01004">
    <property type="entry name" value="FLGFLIJ"/>
</dbReference>
<dbReference type="Proteomes" id="UP000257139">
    <property type="component" value="Chromosome CBM2594_b"/>
</dbReference>
<dbReference type="InterPro" id="IPR052570">
    <property type="entry name" value="FliJ"/>
</dbReference>